<keyword evidence="5" id="KW-0472">Membrane</keyword>
<evidence type="ECO:0000256" key="5">
    <source>
        <dbReference type="SAM" id="Phobius"/>
    </source>
</evidence>
<keyword evidence="2" id="KW-0813">Transport</keyword>
<keyword evidence="8" id="KW-1185">Reference proteome</keyword>
<evidence type="ECO:0000256" key="2">
    <source>
        <dbReference type="ARBA" id="ARBA00022448"/>
    </source>
</evidence>
<dbReference type="Gene3D" id="3.90.76.10">
    <property type="entry name" value="Dipeptide-binding Protein, Domain 1"/>
    <property type="match status" value="1"/>
</dbReference>
<dbReference type="InParanoid" id="L0A9J4"/>
<feature type="transmembrane region" description="Helical" evidence="5">
    <location>
        <begin position="12"/>
        <end position="35"/>
    </location>
</feature>
<dbReference type="PANTHER" id="PTHR30290">
    <property type="entry name" value="PERIPLASMIC BINDING COMPONENT OF ABC TRANSPORTER"/>
    <property type="match status" value="1"/>
</dbReference>
<dbReference type="GeneID" id="14212087"/>
<dbReference type="HOGENOM" id="CLU_319962_0_0_2"/>
<feature type="compositionally biased region" description="Low complexity" evidence="4">
    <location>
        <begin position="43"/>
        <end position="78"/>
    </location>
</feature>
<feature type="region of interest" description="Disordered" evidence="4">
    <location>
        <begin position="37"/>
        <end position="82"/>
    </location>
</feature>
<dbReference type="Pfam" id="PF00496">
    <property type="entry name" value="SBP_bac_5"/>
    <property type="match status" value="1"/>
</dbReference>
<dbReference type="OrthoDB" id="194307at2157"/>
<keyword evidence="5" id="KW-1133">Transmembrane helix</keyword>
<keyword evidence="3" id="KW-0732">Signal</keyword>
<dbReference type="Gene3D" id="3.40.190.10">
    <property type="entry name" value="Periplasmic binding protein-like II"/>
    <property type="match status" value="1"/>
</dbReference>
<dbReference type="InterPro" id="IPR013783">
    <property type="entry name" value="Ig-like_fold"/>
</dbReference>
<dbReference type="Proteomes" id="UP000010469">
    <property type="component" value="Chromosome"/>
</dbReference>
<dbReference type="KEGG" id="clg:Calag_0827"/>
<organism evidence="7 8">
    <name type="scientific">Caldisphaera lagunensis (strain DSM 15908 / JCM 11604 / ANMR 0165 / IC-154)</name>
    <dbReference type="NCBI Taxonomy" id="1056495"/>
    <lineage>
        <taxon>Archaea</taxon>
        <taxon>Thermoproteota</taxon>
        <taxon>Thermoprotei</taxon>
        <taxon>Acidilobales</taxon>
        <taxon>Caldisphaeraceae</taxon>
        <taxon>Caldisphaera</taxon>
    </lineage>
</organism>
<dbReference type="InterPro" id="IPR039424">
    <property type="entry name" value="SBP_5"/>
</dbReference>
<accession>L0A9J4</accession>
<evidence type="ECO:0000313" key="7">
    <source>
        <dbReference type="EMBL" id="AFZ70568.1"/>
    </source>
</evidence>
<dbReference type="RefSeq" id="WP_015232465.1">
    <property type="nucleotide sequence ID" value="NC_019791.1"/>
</dbReference>
<dbReference type="InterPro" id="IPR000914">
    <property type="entry name" value="SBP_5_dom"/>
</dbReference>
<protein>
    <submittedName>
        <fullName evidence="7">Extracellular solute-binding protein, family 5</fullName>
    </submittedName>
</protein>
<evidence type="ECO:0000256" key="1">
    <source>
        <dbReference type="ARBA" id="ARBA00005695"/>
    </source>
</evidence>
<feature type="domain" description="Solute-binding protein family 5" evidence="6">
    <location>
        <begin position="363"/>
        <end position="797"/>
    </location>
</feature>
<evidence type="ECO:0000313" key="8">
    <source>
        <dbReference type="Proteomes" id="UP000010469"/>
    </source>
</evidence>
<dbReference type="eggNOG" id="arCOG01533">
    <property type="taxonomic scope" value="Archaea"/>
</dbReference>
<dbReference type="Gene3D" id="2.60.40.10">
    <property type="entry name" value="Immunoglobulins"/>
    <property type="match status" value="1"/>
</dbReference>
<evidence type="ECO:0000259" key="6">
    <source>
        <dbReference type="Pfam" id="PF00496"/>
    </source>
</evidence>
<evidence type="ECO:0000256" key="3">
    <source>
        <dbReference type="ARBA" id="ARBA00022729"/>
    </source>
</evidence>
<dbReference type="PANTHER" id="PTHR30290:SF9">
    <property type="entry name" value="OLIGOPEPTIDE-BINDING PROTEIN APPA"/>
    <property type="match status" value="1"/>
</dbReference>
<keyword evidence="5" id="KW-0812">Transmembrane</keyword>
<dbReference type="SUPFAM" id="SSF53850">
    <property type="entry name" value="Periplasmic binding protein-like II"/>
    <property type="match status" value="1"/>
</dbReference>
<proteinExistence type="inferred from homology"/>
<dbReference type="GO" id="GO:0015833">
    <property type="term" value="P:peptide transport"/>
    <property type="evidence" value="ECO:0007669"/>
    <property type="project" value="TreeGrafter"/>
</dbReference>
<name>L0A9J4_CALLD</name>
<dbReference type="STRING" id="1056495.Calag_0827"/>
<reference evidence="8" key="1">
    <citation type="submission" date="2012-03" db="EMBL/GenBank/DDBJ databases">
        <title>Complete genome of Caldisphaera lagunensis DSM 15908.</title>
        <authorList>
            <person name="Lucas S."/>
            <person name="Copeland A."/>
            <person name="Lapidus A."/>
            <person name="Glavina del Rio T."/>
            <person name="Dalin E."/>
            <person name="Tice H."/>
            <person name="Bruce D."/>
            <person name="Goodwin L."/>
            <person name="Pitluck S."/>
            <person name="Peters L."/>
            <person name="Mikhailova N."/>
            <person name="Teshima H."/>
            <person name="Kyrpides N."/>
            <person name="Mavromatis K."/>
            <person name="Ivanova N."/>
            <person name="Brettin T."/>
            <person name="Detter J.C."/>
            <person name="Han C."/>
            <person name="Larimer F."/>
            <person name="Land M."/>
            <person name="Hauser L."/>
            <person name="Markowitz V."/>
            <person name="Cheng J.-F."/>
            <person name="Hugenholtz P."/>
            <person name="Woyke T."/>
            <person name="Wu D."/>
            <person name="Spring S."/>
            <person name="Schroeder M."/>
            <person name="Brambilla E."/>
            <person name="Klenk H.-P."/>
            <person name="Eisen J.A."/>
        </authorList>
    </citation>
    <scope>NUCLEOTIDE SEQUENCE [LARGE SCALE GENOMIC DNA]</scope>
    <source>
        <strain evidence="8">DSM 15908 / JCM 11604 / IC-154</strain>
    </source>
</reference>
<gene>
    <name evidence="7" type="ordered locus">Calag_0827</name>
</gene>
<dbReference type="AlphaFoldDB" id="L0A9J4"/>
<dbReference type="GO" id="GO:1904680">
    <property type="term" value="F:peptide transmembrane transporter activity"/>
    <property type="evidence" value="ECO:0007669"/>
    <property type="project" value="TreeGrafter"/>
</dbReference>
<dbReference type="EMBL" id="CP003378">
    <property type="protein sequence ID" value="AFZ70568.1"/>
    <property type="molecule type" value="Genomic_DNA"/>
</dbReference>
<sequence length="956" mass="106235" precursor="true">MFRGNYYRSISKNILVIILVIIVVVGASTAVLLSMKKGPAKPSSKSTTTSTSTVQTTSTTSTSTSTVQTTSTSLTTSTQNMLSPPLPESYSALTNSPLLITISSVQNGYYAILFDGAGNQQKITSQYANLTYIYPGQYLVYYNLYNSNGELVGSSSNNLIEILVLPNILNSTYASLITIPVITSNIGPVINEGEKLTLNAGYLQPPSGINITIKEYVWNFGNGSTLIIPSLNATGYALQVYKTGSGNTTYLKPKLNPVNVTYSQPGLYSVSLTIVTENISNGKVYNYTTYKTIAVTSNNVTFNLYASQSAIPNQGVIVDAEVVPGGPFTFDPDLFPDTVSNEIINNIYGALLWYYQSSTTKFIPMLAEYIPTVGNWSNITARYLYGAISPNYTIYIFKIRPGLKASNGDPITAYDVWYSMIRALVCAGGIPAGSGTNLAPFTVPNYTLFTFIVSSPNDSLGAKEIIDSVSYDNATNTVTFHLIQPVSPAFFFNMMTTFDYVMDAKWLESVGDGLNLTGLYDNNFTQLAQAFYQYQQTCIAGNYNTQVQWPSSNAGFTGPYYIASFTPGESVVLKPNPYWPNNITYFPKPNDTVIVDWVKDPTTAINMLASGQADIVTFPKSTPTQYIPTLMQLQSQGKIKMYSEPSLNEWWFAFNFNISEPLLKQINPSYHIPSYYFANPLVREAFAYAFNYTEYINDVLGNAKYHMNLGQPWCGIQIPGLDYSVPPSEITGCPTFNLTYAKQLMEESGFYNISVYFPIIVSSGDTVDFTAAEMWAQALHEMDPNINAQPLYMPFSTIISYMIPGENPMPVYYLDWNGIPVTWYWLPFIYQQGGIYAGPDGVDVNYLEQLSLKFNQTNNTYIGALIWQEAQQYNQLNNEIIQADLADEQGWANASALIKNAQQSAVNLYLYVYVVIPSKFWILGSYMNAYQNNLAWQSNPAITNGLESFFWWWEKP</sequence>
<dbReference type="Gene3D" id="3.10.105.10">
    <property type="entry name" value="Dipeptide-binding Protein, Domain 3"/>
    <property type="match status" value="1"/>
</dbReference>
<evidence type="ECO:0000256" key="4">
    <source>
        <dbReference type="SAM" id="MobiDB-lite"/>
    </source>
</evidence>
<comment type="similarity">
    <text evidence="1">Belongs to the bacterial solute-binding protein 5 family.</text>
</comment>